<organism evidence="1 2">
    <name type="scientific">Carnegiea gigantea</name>
    <dbReference type="NCBI Taxonomy" id="171969"/>
    <lineage>
        <taxon>Eukaryota</taxon>
        <taxon>Viridiplantae</taxon>
        <taxon>Streptophyta</taxon>
        <taxon>Embryophyta</taxon>
        <taxon>Tracheophyta</taxon>
        <taxon>Spermatophyta</taxon>
        <taxon>Magnoliopsida</taxon>
        <taxon>eudicotyledons</taxon>
        <taxon>Gunneridae</taxon>
        <taxon>Pentapetalae</taxon>
        <taxon>Caryophyllales</taxon>
        <taxon>Cactineae</taxon>
        <taxon>Cactaceae</taxon>
        <taxon>Cactoideae</taxon>
        <taxon>Echinocereeae</taxon>
        <taxon>Carnegiea</taxon>
    </lineage>
</organism>
<proteinExistence type="predicted"/>
<dbReference type="Gene3D" id="2.40.70.10">
    <property type="entry name" value="Acid Proteases"/>
    <property type="match status" value="1"/>
</dbReference>
<dbReference type="InterPro" id="IPR021109">
    <property type="entry name" value="Peptidase_aspartic_dom_sf"/>
</dbReference>
<gene>
    <name evidence="1" type="ORF">Cgig2_006571</name>
</gene>
<evidence type="ECO:0000313" key="2">
    <source>
        <dbReference type="Proteomes" id="UP001153076"/>
    </source>
</evidence>
<dbReference type="Proteomes" id="UP001153076">
    <property type="component" value="Unassembled WGS sequence"/>
</dbReference>
<dbReference type="AlphaFoldDB" id="A0A9Q1GVX9"/>
<sequence>MPGSLDGGGSTERLIQNGSLCPASLGACIDVKTTSGASPMTSTLKPGDAECSTEIVATIVGSRVIVPTMVFGGEQRPHFTSLRNGPLVVEMKVASAIIQRIFIDIGSSVDIITWDCLKKLTYPGGDIIPLVYPISGFGGQEVNPTGVIRLPLRFGDKIRVKNLEVDFLVVDVPMAYNIILI</sequence>
<dbReference type="OrthoDB" id="1746852at2759"/>
<accession>A0A9Q1GVX9</accession>
<name>A0A9Q1GVX9_9CARY</name>
<dbReference type="PANTHER" id="PTHR33240:SF17">
    <property type="entry name" value="EUKARYOTIC PEPTIDE CHAIN RELEASE FACTOR GTP-BINDING SUBUNIT-LIKE"/>
    <property type="match status" value="1"/>
</dbReference>
<evidence type="ECO:0008006" key="3">
    <source>
        <dbReference type="Google" id="ProtNLM"/>
    </source>
</evidence>
<keyword evidence="2" id="KW-1185">Reference proteome</keyword>
<reference evidence="1" key="1">
    <citation type="submission" date="2022-04" db="EMBL/GenBank/DDBJ databases">
        <title>Carnegiea gigantea Genome sequencing and assembly v2.</title>
        <authorList>
            <person name="Copetti D."/>
            <person name="Sanderson M.J."/>
            <person name="Burquez A."/>
            <person name="Wojciechowski M.F."/>
        </authorList>
    </citation>
    <scope>NUCLEOTIDE SEQUENCE</scope>
    <source>
        <strain evidence="1">SGP5-SGP5p</strain>
        <tissue evidence="1">Aerial part</tissue>
    </source>
</reference>
<dbReference type="EMBL" id="JAKOGI010001350">
    <property type="protein sequence ID" value="KAJ8426090.1"/>
    <property type="molecule type" value="Genomic_DNA"/>
</dbReference>
<dbReference type="PANTHER" id="PTHR33240">
    <property type="entry name" value="OS08G0508500 PROTEIN"/>
    <property type="match status" value="1"/>
</dbReference>
<evidence type="ECO:0000313" key="1">
    <source>
        <dbReference type="EMBL" id="KAJ8426090.1"/>
    </source>
</evidence>
<comment type="caution">
    <text evidence="1">The sequence shown here is derived from an EMBL/GenBank/DDBJ whole genome shotgun (WGS) entry which is preliminary data.</text>
</comment>
<protein>
    <recommendedName>
        <fullName evidence="3">Peptidase A2 domain-containing protein</fullName>
    </recommendedName>
</protein>
<dbReference type="CDD" id="cd00303">
    <property type="entry name" value="retropepsin_like"/>
    <property type="match status" value="1"/>
</dbReference>